<organism evidence="1">
    <name type="scientific">Aspergillus flavus</name>
    <dbReference type="NCBI Taxonomy" id="5059"/>
    <lineage>
        <taxon>Eukaryota</taxon>
        <taxon>Fungi</taxon>
        <taxon>Dikarya</taxon>
        <taxon>Ascomycota</taxon>
        <taxon>Pezizomycotina</taxon>
        <taxon>Eurotiomycetes</taxon>
        <taxon>Eurotiomycetidae</taxon>
        <taxon>Eurotiales</taxon>
        <taxon>Aspergillaceae</taxon>
        <taxon>Aspergillus</taxon>
        <taxon>Aspergillus subgen. Circumdati</taxon>
    </lineage>
</organism>
<reference evidence="1" key="1">
    <citation type="submission" date="2019-04" db="EMBL/GenBank/DDBJ databases">
        <title>Friends and foes A comparative genomics study of 23 Aspergillus species from section Flavi.</title>
        <authorList>
            <consortium name="DOE Joint Genome Institute"/>
            <person name="Kjaerbolling I."/>
            <person name="Vesth T."/>
            <person name="Frisvad J.C."/>
            <person name="Nybo J.L."/>
            <person name="Theobald S."/>
            <person name="Kildgaard S."/>
            <person name="Isbrandt T."/>
            <person name="Kuo A."/>
            <person name="Sato A."/>
            <person name="Lyhne E.K."/>
            <person name="Kogle M.E."/>
            <person name="Wiebenga A."/>
            <person name="Kun R.S."/>
            <person name="Lubbers R.J."/>
            <person name="Makela M.R."/>
            <person name="Barry K."/>
            <person name="Chovatia M."/>
            <person name="Clum A."/>
            <person name="Daum C."/>
            <person name="Haridas S."/>
            <person name="He G."/>
            <person name="LaButti K."/>
            <person name="Lipzen A."/>
            <person name="Mondo S."/>
            <person name="Riley R."/>
            <person name="Salamov A."/>
            <person name="Simmons B.A."/>
            <person name="Magnuson J.K."/>
            <person name="Henrissat B."/>
            <person name="Mortensen U.H."/>
            <person name="Larsen T.O."/>
            <person name="Devries R.P."/>
            <person name="Grigoriev I.V."/>
            <person name="Machida M."/>
            <person name="Baker S.E."/>
            <person name="Andersen M.R."/>
        </authorList>
    </citation>
    <scope>NUCLEOTIDE SEQUENCE [LARGE SCALE GENOMIC DNA]</scope>
    <source>
        <strain evidence="1">CBS 121.62</strain>
    </source>
</reference>
<proteinExistence type="predicted"/>
<name>A0A5N6GQR1_ASPFL</name>
<evidence type="ECO:0000313" key="1">
    <source>
        <dbReference type="EMBL" id="KAB8244696.1"/>
    </source>
</evidence>
<protein>
    <submittedName>
        <fullName evidence="1">Uncharacterized protein</fullName>
    </submittedName>
</protein>
<dbReference type="AlphaFoldDB" id="A0A5N6GQR1"/>
<dbReference type="Proteomes" id="UP000325434">
    <property type="component" value="Unassembled WGS sequence"/>
</dbReference>
<gene>
    <name evidence="1" type="ORF">BDV35DRAFT_359247</name>
</gene>
<dbReference type="EMBL" id="ML734623">
    <property type="protein sequence ID" value="KAB8244696.1"/>
    <property type="molecule type" value="Genomic_DNA"/>
</dbReference>
<accession>A0A5N6GQR1</accession>
<sequence>MMPLVTTLFYFPSTSPYIYLEEVNVCVVELIRIVKMPSKYLYRSHQEVARAHFNDLNAAIQ</sequence>